<keyword evidence="2" id="KW-1185">Reference proteome</keyword>
<name>A0A2S6HZS8_9BACT</name>
<sequence>MTIDFIERSPELEAKIGYIREHVPDMCDSNELLIIDTLTYFGNDELAVVNAHKEVEKMAELASDQARLKYLMNFGVASLECVKKPLEVFFKGDLIEIYKTITVSITKGMDAYEGVWINEWYNPQLEELCGPDAVMPTKGRVRSGGS</sequence>
<dbReference type="EMBL" id="PTJC01000010">
    <property type="protein sequence ID" value="PPK83940.1"/>
    <property type="molecule type" value="Genomic_DNA"/>
</dbReference>
<evidence type="ECO:0000313" key="2">
    <source>
        <dbReference type="Proteomes" id="UP000237662"/>
    </source>
</evidence>
<comment type="caution">
    <text evidence="1">The sequence shown here is derived from an EMBL/GenBank/DDBJ whole genome shotgun (WGS) entry which is preliminary data.</text>
</comment>
<evidence type="ECO:0000313" key="1">
    <source>
        <dbReference type="EMBL" id="PPK83940.1"/>
    </source>
</evidence>
<dbReference type="AlphaFoldDB" id="A0A2S6HZS8"/>
<dbReference type="Proteomes" id="UP000237662">
    <property type="component" value="Unassembled WGS sequence"/>
</dbReference>
<accession>A0A2S6HZS8</accession>
<organism evidence="1 2">
    <name type="scientific">Neolewinella xylanilytica</name>
    <dbReference type="NCBI Taxonomy" id="1514080"/>
    <lineage>
        <taxon>Bacteria</taxon>
        <taxon>Pseudomonadati</taxon>
        <taxon>Bacteroidota</taxon>
        <taxon>Saprospiria</taxon>
        <taxon>Saprospirales</taxon>
        <taxon>Lewinellaceae</taxon>
        <taxon>Neolewinella</taxon>
    </lineage>
</organism>
<gene>
    <name evidence="1" type="ORF">CLV84_4313</name>
</gene>
<dbReference type="RefSeq" id="WP_104421871.1">
    <property type="nucleotide sequence ID" value="NZ_PTJC01000010.1"/>
</dbReference>
<protein>
    <submittedName>
        <fullName evidence="1">Uncharacterized protein</fullName>
    </submittedName>
</protein>
<reference evidence="1 2" key="1">
    <citation type="submission" date="2018-02" db="EMBL/GenBank/DDBJ databases">
        <title>Genomic Encyclopedia of Archaeal and Bacterial Type Strains, Phase II (KMG-II): from individual species to whole genera.</title>
        <authorList>
            <person name="Goeker M."/>
        </authorList>
    </citation>
    <scope>NUCLEOTIDE SEQUENCE [LARGE SCALE GENOMIC DNA]</scope>
    <source>
        <strain evidence="1 2">DSM 29526</strain>
    </source>
</reference>
<proteinExistence type="predicted"/>